<dbReference type="SUPFAM" id="SSF143011">
    <property type="entry name" value="RelE-like"/>
    <property type="match status" value="1"/>
</dbReference>
<keyword evidence="3" id="KW-1185">Reference proteome</keyword>
<name>A0A4R2KZ03_9GAMM</name>
<comment type="caution">
    <text evidence="2">The sequence shown here is derived from an EMBL/GenBank/DDBJ whole genome shotgun (WGS) entry which is preliminary data.</text>
</comment>
<gene>
    <name evidence="2" type="ORF">EV688_10884</name>
</gene>
<dbReference type="Proteomes" id="UP000294980">
    <property type="component" value="Unassembled WGS sequence"/>
</dbReference>
<sequence length="109" mass="12561">MTYSVELTASATEDLNDIVHWIARNDSTDKALHVLDQIQSRVLSLQDHTGRGAVPLELGSLGMDKYREIYFKPYRIIYHCRDERVIVNLIADGRRDMSVLLQRRLLHPG</sequence>
<evidence type="ECO:0000256" key="1">
    <source>
        <dbReference type="ARBA" id="ARBA00022649"/>
    </source>
</evidence>
<accession>A0A4R2KZ03</accession>
<organism evidence="2 3">
    <name type="scientific">Chromatocurvus halotolerans</name>
    <dbReference type="NCBI Taxonomy" id="1132028"/>
    <lineage>
        <taxon>Bacteria</taxon>
        <taxon>Pseudomonadati</taxon>
        <taxon>Pseudomonadota</taxon>
        <taxon>Gammaproteobacteria</taxon>
        <taxon>Cellvibrionales</taxon>
        <taxon>Halieaceae</taxon>
        <taxon>Chromatocurvus</taxon>
    </lineage>
</organism>
<reference evidence="2 3" key="1">
    <citation type="submission" date="2019-03" db="EMBL/GenBank/DDBJ databases">
        <title>Genomic Encyclopedia of Type Strains, Phase IV (KMG-IV): sequencing the most valuable type-strain genomes for metagenomic binning, comparative biology and taxonomic classification.</title>
        <authorList>
            <person name="Goeker M."/>
        </authorList>
    </citation>
    <scope>NUCLEOTIDE SEQUENCE [LARGE SCALE GENOMIC DNA]</scope>
    <source>
        <strain evidence="2 3">DSM 23344</strain>
    </source>
</reference>
<proteinExistence type="predicted"/>
<protein>
    <submittedName>
        <fullName evidence="2">Plasmid stabilization system protein ParE</fullName>
    </submittedName>
</protein>
<dbReference type="InterPro" id="IPR007712">
    <property type="entry name" value="RelE/ParE_toxin"/>
</dbReference>
<dbReference type="AlphaFoldDB" id="A0A4R2KZ03"/>
<evidence type="ECO:0000313" key="3">
    <source>
        <dbReference type="Proteomes" id="UP000294980"/>
    </source>
</evidence>
<dbReference type="InterPro" id="IPR035093">
    <property type="entry name" value="RelE/ParE_toxin_dom_sf"/>
</dbReference>
<evidence type="ECO:0000313" key="2">
    <source>
        <dbReference type="EMBL" id="TCO75518.1"/>
    </source>
</evidence>
<dbReference type="Gene3D" id="3.30.2310.20">
    <property type="entry name" value="RelE-like"/>
    <property type="match status" value="1"/>
</dbReference>
<dbReference type="RefSeq" id="WP_117317969.1">
    <property type="nucleotide sequence ID" value="NZ_QQSW01000010.1"/>
</dbReference>
<keyword evidence="1" id="KW-1277">Toxin-antitoxin system</keyword>
<dbReference type="Pfam" id="PF05016">
    <property type="entry name" value="ParE_toxin"/>
    <property type="match status" value="1"/>
</dbReference>
<dbReference type="EMBL" id="SLWX01000008">
    <property type="protein sequence ID" value="TCO75518.1"/>
    <property type="molecule type" value="Genomic_DNA"/>
</dbReference>
<dbReference type="OrthoDB" id="9798046at2"/>